<keyword evidence="12" id="KW-1185">Reference proteome</keyword>
<reference evidence="12" key="1">
    <citation type="submission" date="2016-05" db="EMBL/GenBank/DDBJ databases">
        <title>Comparative genomics of biotechnologically important yeasts.</title>
        <authorList>
            <consortium name="DOE Joint Genome Institute"/>
            <person name="Riley R."/>
            <person name="Haridas S."/>
            <person name="Wolfe K.H."/>
            <person name="Lopes M.R."/>
            <person name="Hittinger C.T."/>
            <person name="Goker M."/>
            <person name="Salamov A."/>
            <person name="Wisecaver J."/>
            <person name="Long T.M."/>
            <person name="Aerts A.L."/>
            <person name="Barry K."/>
            <person name="Choi C."/>
            <person name="Clum A."/>
            <person name="Coughlan A.Y."/>
            <person name="Deshpande S."/>
            <person name="Douglass A.P."/>
            <person name="Hanson S.J."/>
            <person name="Klenk H.-P."/>
            <person name="Labutti K."/>
            <person name="Lapidus A."/>
            <person name="Lindquist E."/>
            <person name="Lipzen A."/>
            <person name="Meier-Kolthoff J.P."/>
            <person name="Ohm R.A."/>
            <person name="Otillar R.P."/>
            <person name="Pangilinan J."/>
            <person name="Peng Y."/>
            <person name="Rokas A."/>
            <person name="Rosa C.A."/>
            <person name="Scheuner C."/>
            <person name="Sibirny A.A."/>
            <person name="Slot J.C."/>
            <person name="Stielow J.B."/>
            <person name="Sun H."/>
            <person name="Kurtzman C.P."/>
            <person name="Blackwell M."/>
            <person name="Grigoriev I.V."/>
            <person name="Jeffries T.W."/>
        </authorList>
    </citation>
    <scope>NUCLEOTIDE SEQUENCE [LARGE SCALE GENOMIC DNA]</scope>
    <source>
        <strain evidence="12">NRRL Y-1933</strain>
    </source>
</reference>
<dbReference type="InterPro" id="IPR055459">
    <property type="entry name" value="OST48_MD"/>
</dbReference>
<keyword evidence="11" id="KW-0808">Transferase</keyword>
<feature type="transmembrane region" description="Helical" evidence="8">
    <location>
        <begin position="419"/>
        <end position="442"/>
    </location>
</feature>
<dbReference type="GO" id="GO:0008250">
    <property type="term" value="C:oligosaccharyltransferase complex"/>
    <property type="evidence" value="ECO:0007669"/>
    <property type="project" value="EnsemblFungi"/>
</dbReference>
<dbReference type="PANTHER" id="PTHR10830:SF0">
    <property type="entry name" value="DOLICHYL-DIPHOSPHOOLIGOSACCHARIDE--PROTEIN GLYCOSYLTRANSFERASE 48 KDA SUBUNIT"/>
    <property type="match status" value="1"/>
</dbReference>
<comment type="similarity">
    <text evidence="3 8">Belongs to the DDOST 48 kDa subunit family.</text>
</comment>
<proteinExistence type="inferred from homology"/>
<evidence type="ECO:0000256" key="2">
    <source>
        <dbReference type="ARBA" id="ARBA00004922"/>
    </source>
</evidence>
<keyword evidence="7 8" id="KW-0472">Membrane</keyword>
<protein>
    <recommendedName>
        <fullName evidence="8">Dolichyl-diphosphooligosaccharide--protein glycosyltransferase subunit WBP1</fullName>
        <shortName evidence="8">Oligosaccharyl transferase subunit WBP1</shortName>
    </recommendedName>
</protein>
<dbReference type="GeneID" id="30997521"/>
<comment type="pathway">
    <text evidence="2 8">Protein modification; protein glycosylation.</text>
</comment>
<comment type="subunit">
    <text evidence="8">Component of the oligosaccharyltransferase (OST) complex.</text>
</comment>
<evidence type="ECO:0000259" key="10">
    <source>
        <dbReference type="Pfam" id="PF23358"/>
    </source>
</evidence>
<dbReference type="RefSeq" id="XP_020078292.1">
    <property type="nucleotide sequence ID" value="XM_020222972.1"/>
</dbReference>
<feature type="signal peptide" evidence="8">
    <location>
        <begin position="1"/>
        <end position="31"/>
    </location>
</feature>
<dbReference type="Proteomes" id="UP000095085">
    <property type="component" value="Unassembled WGS sequence"/>
</dbReference>
<evidence type="ECO:0000313" key="12">
    <source>
        <dbReference type="Proteomes" id="UP000095085"/>
    </source>
</evidence>
<evidence type="ECO:0000256" key="1">
    <source>
        <dbReference type="ARBA" id="ARBA00004479"/>
    </source>
</evidence>
<evidence type="ECO:0000256" key="8">
    <source>
        <dbReference type="RuleBase" id="RU361142"/>
    </source>
</evidence>
<evidence type="ECO:0000259" key="9">
    <source>
        <dbReference type="Pfam" id="PF03345"/>
    </source>
</evidence>
<comment type="function">
    <text evidence="8">Subunit of the oligosaccharyl transferase (OST) complex that catalyzes the initial transfer of a defined glycan (Glc(3)Man(9)GlcNAc(2) in eukaryotes) from the lipid carrier dolichol-pyrophosphate to an asparagine residue within an Asn-X-Ser/Thr consensus motif in nascent polypeptide chains, the first step in protein N-glycosylation. N-glycosylation occurs cotranslationally and the complex associates with the Sec61 complex at the channel-forming translocon complex that mediates protein translocation across the endoplasmic reticulum (ER).</text>
</comment>
<evidence type="ECO:0000256" key="7">
    <source>
        <dbReference type="ARBA" id="ARBA00023136"/>
    </source>
</evidence>
<feature type="chain" id="PRO_5009027725" description="Dolichyl-diphosphooligosaccharide--protein glycosyltransferase subunit WBP1" evidence="8">
    <location>
        <begin position="32"/>
        <end position="452"/>
    </location>
</feature>
<dbReference type="GO" id="GO:0004576">
    <property type="term" value="F:oligosaccharyl transferase activity"/>
    <property type="evidence" value="ECO:0007669"/>
    <property type="project" value="EnsemblFungi"/>
</dbReference>
<dbReference type="Pfam" id="PF03345">
    <property type="entry name" value="OST48_N"/>
    <property type="match status" value="1"/>
</dbReference>
<dbReference type="Pfam" id="PF23358">
    <property type="entry name" value="OST48_MD"/>
    <property type="match status" value="1"/>
</dbReference>
<keyword evidence="6 8" id="KW-1133">Transmembrane helix</keyword>
<evidence type="ECO:0000313" key="11">
    <source>
        <dbReference type="EMBL" id="ODV69225.1"/>
    </source>
</evidence>
<comment type="subcellular location">
    <subcellularLocation>
        <location evidence="8">Endoplasmic reticulum membrane</location>
        <topology evidence="8">Single-pass type I membrane protein</topology>
    </subcellularLocation>
    <subcellularLocation>
        <location evidence="1">Membrane</location>
        <topology evidence="1">Single-pass type I membrane protein</topology>
    </subcellularLocation>
</comment>
<evidence type="ECO:0000256" key="6">
    <source>
        <dbReference type="ARBA" id="ARBA00022989"/>
    </source>
</evidence>
<dbReference type="OrthoDB" id="29105at2759"/>
<dbReference type="InterPro" id="IPR005013">
    <property type="entry name" value="DDOST_48_kDa_subunit"/>
</dbReference>
<dbReference type="STRING" id="984485.A0A1E4RQ85"/>
<dbReference type="UniPathway" id="UPA00378"/>
<name>A0A1E4RQ85_9ASCO</name>
<keyword evidence="8" id="KW-0732">Signal</keyword>
<gene>
    <name evidence="11" type="ORF">HYPBUDRAFT_195211</name>
</gene>
<keyword evidence="4 8" id="KW-0812">Transmembrane</keyword>
<organism evidence="11 12">
    <name type="scientific">Hyphopichia burtonii NRRL Y-1933</name>
    <dbReference type="NCBI Taxonomy" id="984485"/>
    <lineage>
        <taxon>Eukaryota</taxon>
        <taxon>Fungi</taxon>
        <taxon>Dikarya</taxon>
        <taxon>Ascomycota</taxon>
        <taxon>Saccharomycotina</taxon>
        <taxon>Pichiomycetes</taxon>
        <taxon>Debaryomycetaceae</taxon>
        <taxon>Hyphopichia</taxon>
    </lineage>
</organism>
<sequence>MMQLSKWSRPQSWGFLFLVFCLGLLVNVGASSEPSFEENNVLIVHDPSVYDLSDPSSVPPQISSFLSELSGYENFKLTFKTYSEESLNLFIANEPIYNHLILLPSSKKTITDKVNFNQHQLIDFINQKGNVLVVGGSDAALPNDIRSFLNQLGIYPSPQHFKLVDHFNTEDGKVKLNNDNIVNKKVFAEFPDNSFLYEGSTALLSNNELLFPIVKGSKTSFTTDNLEEPISQDKTWTFGDQGFVAAGFQALNNARLSWIGDDSLLNSDLINWTFQKRNLLKLQFVQHYNNESPEKINETLYRIKDNVIYTVGISELKDNKWVPFEINDDEDRLQLSFKMLDPYQRLNLEPLGPVASNDGELDATAFFVNFTIPDQHGMFTFELDYKRHGLSYIEDKKVVAVRHLANDEYKRSWDIPNSWVYFTSALCVAVLWGFFVLNFLFIGNTDNVKKNV</sequence>
<keyword evidence="5 8" id="KW-0256">Endoplasmic reticulum</keyword>
<dbReference type="PANTHER" id="PTHR10830">
    <property type="entry name" value="DOLICHYL-DIPHOSPHOOLIGOSACCHARIDE--PROTEIN GLYCOSYLTRANSFERASE 48 KDA SUBUNIT"/>
    <property type="match status" value="1"/>
</dbReference>
<evidence type="ECO:0000256" key="5">
    <source>
        <dbReference type="ARBA" id="ARBA00022824"/>
    </source>
</evidence>
<feature type="domain" description="OST48 N-terminal" evidence="9">
    <location>
        <begin position="56"/>
        <end position="284"/>
    </location>
</feature>
<dbReference type="GO" id="GO:0005635">
    <property type="term" value="C:nuclear envelope"/>
    <property type="evidence" value="ECO:0007669"/>
    <property type="project" value="EnsemblFungi"/>
</dbReference>
<feature type="domain" description="OST48 middle" evidence="10">
    <location>
        <begin position="291"/>
        <end position="441"/>
    </location>
</feature>
<dbReference type="InterPro" id="IPR055457">
    <property type="entry name" value="OST48_N"/>
</dbReference>
<dbReference type="EMBL" id="KV454539">
    <property type="protein sequence ID" value="ODV69225.1"/>
    <property type="molecule type" value="Genomic_DNA"/>
</dbReference>
<evidence type="ECO:0000256" key="3">
    <source>
        <dbReference type="ARBA" id="ARBA00008743"/>
    </source>
</evidence>
<evidence type="ECO:0000256" key="4">
    <source>
        <dbReference type="ARBA" id="ARBA00022692"/>
    </source>
</evidence>
<accession>A0A1E4RQ85</accession>
<dbReference type="AlphaFoldDB" id="A0A1E4RQ85"/>
<dbReference type="GO" id="GO:0018279">
    <property type="term" value="P:protein N-linked glycosylation via asparagine"/>
    <property type="evidence" value="ECO:0007669"/>
    <property type="project" value="UniProtKB-UniRule"/>
</dbReference>